<name>A0A2S6ICB9_9ACTN</name>
<evidence type="ECO:0000313" key="3">
    <source>
        <dbReference type="Proteomes" id="UP000239485"/>
    </source>
</evidence>
<keyword evidence="3" id="KW-1185">Reference proteome</keyword>
<organism evidence="2 3">
    <name type="scientific">Kineococcus xinjiangensis</name>
    <dbReference type="NCBI Taxonomy" id="512762"/>
    <lineage>
        <taxon>Bacteria</taxon>
        <taxon>Bacillati</taxon>
        <taxon>Actinomycetota</taxon>
        <taxon>Actinomycetes</taxon>
        <taxon>Kineosporiales</taxon>
        <taxon>Kineosporiaceae</taxon>
        <taxon>Kineococcus</taxon>
    </lineage>
</organism>
<reference evidence="2 3" key="1">
    <citation type="submission" date="2018-02" db="EMBL/GenBank/DDBJ databases">
        <title>Genomic Encyclopedia of Archaeal and Bacterial Type Strains, Phase II (KMG-II): from individual species to whole genera.</title>
        <authorList>
            <person name="Goeker M."/>
        </authorList>
    </citation>
    <scope>NUCLEOTIDE SEQUENCE [LARGE SCALE GENOMIC DNA]</scope>
    <source>
        <strain evidence="2 3">DSM 22857</strain>
    </source>
</reference>
<feature type="region of interest" description="Disordered" evidence="1">
    <location>
        <begin position="101"/>
        <end position="121"/>
    </location>
</feature>
<accession>A0A2S6ICB9</accession>
<dbReference type="OrthoDB" id="4409815at2"/>
<protein>
    <submittedName>
        <fullName evidence="2">Uncharacterized protein</fullName>
    </submittedName>
</protein>
<proteinExistence type="predicted"/>
<dbReference type="RefSeq" id="WP_104435650.1">
    <property type="nucleotide sequence ID" value="NZ_PTJD01000021.1"/>
</dbReference>
<evidence type="ECO:0000256" key="1">
    <source>
        <dbReference type="SAM" id="MobiDB-lite"/>
    </source>
</evidence>
<dbReference type="AlphaFoldDB" id="A0A2S6ICB9"/>
<dbReference type="Proteomes" id="UP000239485">
    <property type="component" value="Unassembled WGS sequence"/>
</dbReference>
<comment type="caution">
    <text evidence="2">The sequence shown here is derived from an EMBL/GenBank/DDBJ whole genome shotgun (WGS) entry which is preliminary data.</text>
</comment>
<gene>
    <name evidence="2" type="ORF">CLV92_1216</name>
</gene>
<evidence type="ECO:0000313" key="2">
    <source>
        <dbReference type="EMBL" id="PPK90876.1"/>
    </source>
</evidence>
<sequence>MPPEPYRPTVIAVAPEYDEDAYVWDHSPGGPGGGLNPAVLLDLGACSDLLARLRAWNAVYARLPGTDFQWRAEQSEEDWEQEGLQLALELQGQLPDVEVYFGAPDPSRPSLRERPGMPPGS</sequence>
<dbReference type="EMBL" id="PTJD01000021">
    <property type="protein sequence ID" value="PPK90876.1"/>
    <property type="molecule type" value="Genomic_DNA"/>
</dbReference>